<keyword evidence="4 9" id="KW-0732">Signal</keyword>
<evidence type="ECO:0000313" key="12">
    <source>
        <dbReference type="Proteomes" id="UP000834106"/>
    </source>
</evidence>
<comment type="subcellular location">
    <subcellularLocation>
        <location evidence="1">Membrane</location>
        <topology evidence="1">Single-pass type I membrane protein</topology>
    </subcellularLocation>
</comment>
<sequence>MMDFNRFIKLLSMLMFVLSLCMKLNSVSTAEVRCIERERQALLTFKHDLVDANGVLSSWGSEEDKRECCKWKGVSCSNGTGHVISLDLYTSPYDGLHLKAKLSPSLLELQHLNYLDLSFNDFGGSEIPRFIGSFKNLRHLRLR</sequence>
<dbReference type="SUPFAM" id="SSF52058">
    <property type="entry name" value="L domain-like"/>
    <property type="match status" value="1"/>
</dbReference>
<evidence type="ECO:0000256" key="5">
    <source>
        <dbReference type="ARBA" id="ARBA00022737"/>
    </source>
</evidence>
<keyword evidence="3" id="KW-0812">Transmembrane</keyword>
<evidence type="ECO:0000313" key="11">
    <source>
        <dbReference type="EMBL" id="CAI9779433.1"/>
    </source>
</evidence>
<dbReference type="AlphaFoldDB" id="A0AAD2A156"/>
<name>A0AAD2A156_9LAMI</name>
<keyword evidence="7" id="KW-0472">Membrane</keyword>
<keyword evidence="8" id="KW-0325">Glycoprotein</keyword>
<dbReference type="Gene3D" id="3.80.10.10">
    <property type="entry name" value="Ribonuclease Inhibitor"/>
    <property type="match status" value="1"/>
</dbReference>
<feature type="domain" description="Leucine-rich repeat-containing N-terminal plant-type" evidence="10">
    <location>
        <begin position="37"/>
        <end position="77"/>
    </location>
</feature>
<keyword evidence="2" id="KW-0433">Leucine-rich repeat</keyword>
<dbReference type="PANTHER" id="PTHR48063">
    <property type="entry name" value="LRR RECEPTOR-LIKE KINASE"/>
    <property type="match status" value="1"/>
</dbReference>
<dbReference type="InterPro" id="IPR046956">
    <property type="entry name" value="RLP23-like"/>
</dbReference>
<accession>A0AAD2A156</accession>
<keyword evidence="5" id="KW-0677">Repeat</keyword>
<evidence type="ECO:0000256" key="4">
    <source>
        <dbReference type="ARBA" id="ARBA00022729"/>
    </source>
</evidence>
<evidence type="ECO:0000256" key="2">
    <source>
        <dbReference type="ARBA" id="ARBA00022614"/>
    </source>
</evidence>
<dbReference type="InterPro" id="IPR032675">
    <property type="entry name" value="LRR_dom_sf"/>
</dbReference>
<dbReference type="Pfam" id="PF08263">
    <property type="entry name" value="LRRNT_2"/>
    <property type="match status" value="1"/>
</dbReference>
<evidence type="ECO:0000259" key="10">
    <source>
        <dbReference type="Pfam" id="PF08263"/>
    </source>
</evidence>
<dbReference type="PANTHER" id="PTHR48063:SF101">
    <property type="entry name" value="LRR RECEPTOR-LIKE SERINE_THREONINE-PROTEIN KINASE FLS2"/>
    <property type="match status" value="1"/>
</dbReference>
<evidence type="ECO:0000256" key="8">
    <source>
        <dbReference type="ARBA" id="ARBA00023180"/>
    </source>
</evidence>
<dbReference type="EMBL" id="OU503052">
    <property type="protein sequence ID" value="CAI9779433.1"/>
    <property type="molecule type" value="Genomic_DNA"/>
</dbReference>
<dbReference type="InterPro" id="IPR013210">
    <property type="entry name" value="LRR_N_plant-typ"/>
</dbReference>
<feature type="signal peptide" evidence="9">
    <location>
        <begin position="1"/>
        <end position="29"/>
    </location>
</feature>
<dbReference type="GO" id="GO:0016020">
    <property type="term" value="C:membrane"/>
    <property type="evidence" value="ECO:0007669"/>
    <property type="project" value="UniProtKB-SubCell"/>
</dbReference>
<evidence type="ECO:0000256" key="6">
    <source>
        <dbReference type="ARBA" id="ARBA00022989"/>
    </source>
</evidence>
<reference evidence="11" key="1">
    <citation type="submission" date="2023-05" db="EMBL/GenBank/DDBJ databases">
        <authorList>
            <person name="Huff M."/>
        </authorList>
    </citation>
    <scope>NUCLEOTIDE SEQUENCE</scope>
</reference>
<gene>
    <name evidence="11" type="ORF">FPE_LOCUS26863</name>
</gene>
<evidence type="ECO:0000256" key="7">
    <source>
        <dbReference type="ARBA" id="ARBA00023136"/>
    </source>
</evidence>
<protein>
    <recommendedName>
        <fullName evidence="10">Leucine-rich repeat-containing N-terminal plant-type domain-containing protein</fullName>
    </recommendedName>
</protein>
<organism evidence="11 12">
    <name type="scientific">Fraxinus pennsylvanica</name>
    <dbReference type="NCBI Taxonomy" id="56036"/>
    <lineage>
        <taxon>Eukaryota</taxon>
        <taxon>Viridiplantae</taxon>
        <taxon>Streptophyta</taxon>
        <taxon>Embryophyta</taxon>
        <taxon>Tracheophyta</taxon>
        <taxon>Spermatophyta</taxon>
        <taxon>Magnoliopsida</taxon>
        <taxon>eudicotyledons</taxon>
        <taxon>Gunneridae</taxon>
        <taxon>Pentapetalae</taxon>
        <taxon>asterids</taxon>
        <taxon>lamiids</taxon>
        <taxon>Lamiales</taxon>
        <taxon>Oleaceae</taxon>
        <taxon>Oleeae</taxon>
        <taxon>Fraxinus</taxon>
    </lineage>
</organism>
<keyword evidence="12" id="KW-1185">Reference proteome</keyword>
<evidence type="ECO:0000256" key="9">
    <source>
        <dbReference type="SAM" id="SignalP"/>
    </source>
</evidence>
<feature type="chain" id="PRO_5042085674" description="Leucine-rich repeat-containing N-terminal plant-type domain-containing protein" evidence="9">
    <location>
        <begin position="30"/>
        <end position="143"/>
    </location>
</feature>
<keyword evidence="6" id="KW-1133">Transmembrane helix</keyword>
<dbReference type="Proteomes" id="UP000834106">
    <property type="component" value="Chromosome 17"/>
</dbReference>
<proteinExistence type="predicted"/>
<evidence type="ECO:0000256" key="1">
    <source>
        <dbReference type="ARBA" id="ARBA00004479"/>
    </source>
</evidence>
<evidence type="ECO:0000256" key="3">
    <source>
        <dbReference type="ARBA" id="ARBA00022692"/>
    </source>
</evidence>